<gene>
    <name evidence="3" type="ORF">PoB_007571300</name>
</gene>
<comment type="caution">
    <text evidence="3">The sequence shown here is derived from an EMBL/GenBank/DDBJ whole genome shotgun (WGS) entry which is preliminary data.</text>
</comment>
<accession>A0AAV4DYP4</accession>
<evidence type="ECO:0000256" key="1">
    <source>
        <dbReference type="SAM" id="MobiDB-lite"/>
    </source>
</evidence>
<dbReference type="Proteomes" id="UP000735302">
    <property type="component" value="Unassembled WGS sequence"/>
</dbReference>
<feature type="compositionally biased region" description="Basic and acidic residues" evidence="1">
    <location>
        <begin position="45"/>
        <end position="58"/>
    </location>
</feature>
<organism evidence="3 4">
    <name type="scientific">Plakobranchus ocellatus</name>
    <dbReference type="NCBI Taxonomy" id="259542"/>
    <lineage>
        <taxon>Eukaryota</taxon>
        <taxon>Metazoa</taxon>
        <taxon>Spiralia</taxon>
        <taxon>Lophotrochozoa</taxon>
        <taxon>Mollusca</taxon>
        <taxon>Gastropoda</taxon>
        <taxon>Heterobranchia</taxon>
        <taxon>Euthyneura</taxon>
        <taxon>Panpulmonata</taxon>
        <taxon>Sacoglossa</taxon>
        <taxon>Placobranchoidea</taxon>
        <taxon>Plakobranchidae</taxon>
        <taxon>Plakobranchus</taxon>
    </lineage>
</organism>
<evidence type="ECO:0000256" key="2">
    <source>
        <dbReference type="SAM" id="Phobius"/>
    </source>
</evidence>
<keyword evidence="2" id="KW-0472">Membrane</keyword>
<evidence type="ECO:0000313" key="4">
    <source>
        <dbReference type="Proteomes" id="UP000735302"/>
    </source>
</evidence>
<protein>
    <submittedName>
        <fullName evidence="3">Uncharacterized protein</fullName>
    </submittedName>
</protein>
<sequence>MKPVCSHPKLKIPSCPHASFPGFRAIHCYAVISVATERSVPNFEREWQQKRSMEDGRHPPAQGAGTFVGTHLSKKRGLFEEKKSPGVLVCFVLSGSLALYGWGAFL</sequence>
<feature type="region of interest" description="Disordered" evidence="1">
    <location>
        <begin position="45"/>
        <end position="67"/>
    </location>
</feature>
<dbReference type="AlphaFoldDB" id="A0AAV4DYP4"/>
<keyword evidence="2" id="KW-1133">Transmembrane helix</keyword>
<feature type="transmembrane region" description="Helical" evidence="2">
    <location>
        <begin position="85"/>
        <end position="105"/>
    </location>
</feature>
<evidence type="ECO:0000313" key="3">
    <source>
        <dbReference type="EMBL" id="GFO49208.1"/>
    </source>
</evidence>
<name>A0AAV4DYP4_9GAST</name>
<keyword evidence="4" id="KW-1185">Reference proteome</keyword>
<dbReference type="EMBL" id="BLXT01008461">
    <property type="protein sequence ID" value="GFO49208.1"/>
    <property type="molecule type" value="Genomic_DNA"/>
</dbReference>
<keyword evidence="2" id="KW-0812">Transmembrane</keyword>
<proteinExistence type="predicted"/>
<reference evidence="3 4" key="1">
    <citation type="journal article" date="2021" name="Elife">
        <title>Chloroplast acquisition without the gene transfer in kleptoplastic sea slugs, Plakobranchus ocellatus.</title>
        <authorList>
            <person name="Maeda T."/>
            <person name="Takahashi S."/>
            <person name="Yoshida T."/>
            <person name="Shimamura S."/>
            <person name="Takaki Y."/>
            <person name="Nagai Y."/>
            <person name="Toyoda A."/>
            <person name="Suzuki Y."/>
            <person name="Arimoto A."/>
            <person name="Ishii H."/>
            <person name="Satoh N."/>
            <person name="Nishiyama T."/>
            <person name="Hasebe M."/>
            <person name="Maruyama T."/>
            <person name="Minagawa J."/>
            <person name="Obokata J."/>
            <person name="Shigenobu S."/>
        </authorList>
    </citation>
    <scope>NUCLEOTIDE SEQUENCE [LARGE SCALE GENOMIC DNA]</scope>
</reference>